<reference evidence="2" key="3">
    <citation type="submission" date="2025-08" db="UniProtKB">
        <authorList>
            <consortium name="RefSeq"/>
        </authorList>
    </citation>
    <scope>IDENTIFICATION</scope>
    <source>
        <strain evidence="2">NI907</strain>
    </source>
</reference>
<dbReference type="KEGG" id="pgri:PgNI_03445"/>
<organism evidence="1 2">
    <name type="scientific">Pyricularia grisea</name>
    <name type="common">Crabgrass-specific blast fungus</name>
    <name type="synonym">Magnaporthe grisea</name>
    <dbReference type="NCBI Taxonomy" id="148305"/>
    <lineage>
        <taxon>Eukaryota</taxon>
        <taxon>Fungi</taxon>
        <taxon>Dikarya</taxon>
        <taxon>Ascomycota</taxon>
        <taxon>Pezizomycotina</taxon>
        <taxon>Sordariomycetes</taxon>
        <taxon>Sordariomycetidae</taxon>
        <taxon>Magnaporthales</taxon>
        <taxon>Pyriculariaceae</taxon>
        <taxon>Pyricularia</taxon>
    </lineage>
</organism>
<evidence type="ECO:0000313" key="2">
    <source>
        <dbReference type="RefSeq" id="XP_030985199.1"/>
    </source>
</evidence>
<reference evidence="2" key="2">
    <citation type="submission" date="2019-10" db="EMBL/GenBank/DDBJ databases">
        <authorList>
            <consortium name="NCBI Genome Project"/>
        </authorList>
    </citation>
    <scope>NUCLEOTIDE SEQUENCE</scope>
    <source>
        <strain evidence="2">NI907</strain>
    </source>
</reference>
<sequence>MRITINPQLIHFLIVVLFCLTITPVITQRIRLGASYRHHNDPSLGEKPSFCPA</sequence>
<reference evidence="2" key="1">
    <citation type="journal article" date="2019" name="Mol. Biol. Evol.">
        <title>Blast fungal genomes show frequent chromosomal changes, gene gains and losses, and effector gene turnover.</title>
        <authorList>
            <person name="Gomez Luciano L.B."/>
            <person name="Jason Tsai I."/>
            <person name="Chuma I."/>
            <person name="Tosa Y."/>
            <person name="Chen Y.H."/>
            <person name="Li J.Y."/>
            <person name="Li M.Y."/>
            <person name="Jade Lu M.Y."/>
            <person name="Nakayashiki H."/>
            <person name="Li W.H."/>
        </authorList>
    </citation>
    <scope>NUCLEOTIDE SEQUENCE</scope>
    <source>
        <strain evidence="2">NI907</strain>
    </source>
</reference>
<dbReference type="RefSeq" id="XP_030985199.1">
    <property type="nucleotide sequence ID" value="XM_031123500.1"/>
</dbReference>
<evidence type="ECO:0000313" key="1">
    <source>
        <dbReference type="Proteomes" id="UP000515153"/>
    </source>
</evidence>
<dbReference type="Proteomes" id="UP000515153">
    <property type="component" value="Unplaced"/>
</dbReference>
<name>A0A6P8BDS8_PYRGI</name>
<proteinExistence type="predicted"/>
<keyword evidence="1" id="KW-1185">Reference proteome</keyword>
<dbReference type="GeneID" id="41958410"/>
<protein>
    <submittedName>
        <fullName evidence="2">Uncharacterized protein</fullName>
    </submittedName>
</protein>
<gene>
    <name evidence="2" type="ORF">PgNI_03445</name>
</gene>
<dbReference type="AlphaFoldDB" id="A0A6P8BDS8"/>
<accession>A0A6P8BDS8</accession>